<accession>A0ACC1JA73</accession>
<reference evidence="1" key="1">
    <citation type="submission" date="2022-07" db="EMBL/GenBank/DDBJ databases">
        <title>Phylogenomic reconstructions and comparative analyses of Kickxellomycotina fungi.</title>
        <authorList>
            <person name="Reynolds N.K."/>
            <person name="Stajich J.E."/>
            <person name="Barry K."/>
            <person name="Grigoriev I.V."/>
            <person name="Crous P."/>
            <person name="Smith M.E."/>
        </authorList>
    </citation>
    <scope>NUCLEOTIDE SEQUENCE</scope>
    <source>
        <strain evidence="1">NRRL 5244</strain>
    </source>
</reference>
<proteinExistence type="predicted"/>
<comment type="caution">
    <text evidence="1">The sequence shown here is derived from an EMBL/GenBank/DDBJ whole genome shotgun (WGS) entry which is preliminary data.</text>
</comment>
<dbReference type="Proteomes" id="UP001150603">
    <property type="component" value="Unassembled WGS sequence"/>
</dbReference>
<name>A0ACC1JA73_9FUNG</name>
<dbReference type="EMBL" id="JANBPW010001607">
    <property type="protein sequence ID" value="KAJ1943849.1"/>
    <property type="molecule type" value="Genomic_DNA"/>
</dbReference>
<evidence type="ECO:0000313" key="1">
    <source>
        <dbReference type="EMBL" id="KAJ1943849.1"/>
    </source>
</evidence>
<evidence type="ECO:0000313" key="2">
    <source>
        <dbReference type="Proteomes" id="UP001150603"/>
    </source>
</evidence>
<gene>
    <name evidence="1" type="ORF">FBU59_002780</name>
</gene>
<keyword evidence="2" id="KW-1185">Reference proteome</keyword>
<sequence>MPHIADSAKIHFNIGLILGRQGRHKDAIEAYSKALGLDRYLVVALFQRGVAHMVGQQNREALSDFNEALKYLRDNECIDYSQIGLDYKVYLCEVLYNRALCHFCLGEEMEAMKDLDVASTRTAEDRHSWIRKAVDQRGMDCPLYCVPRGVIYRPSASKLKSSKKIDFLGSAKVIASADGKDNFTGFKGALVRKETMRTTPLKSSGRGQTSMAHQKSMRVKKSTPPPEALGSLARSNTMPAHRLNGNAITADASTPTFGTYPKSAAPVPQSRTPDEMMSQPPQMTKTQSETSMHSDYRQAKLQALAQAQAQRTQPRSADPYSIDGEESPSVSDYSDNSRPPTSAPALTPESDSRREMPRRSPGPSPSPGATQQRGADPLEIIRAGLARRTTLKNQQNQQAPRSAGQQRSVTLKIPHRGAPRDGADSSTHDRLDESTPMSAPLNRGPGAELPAP</sequence>
<protein>
    <submittedName>
        <fullName evidence="1">Uncharacterized protein</fullName>
    </submittedName>
</protein>
<feature type="non-terminal residue" evidence="1">
    <location>
        <position position="452"/>
    </location>
</feature>
<organism evidence="1 2">
    <name type="scientific">Linderina macrospora</name>
    <dbReference type="NCBI Taxonomy" id="4868"/>
    <lineage>
        <taxon>Eukaryota</taxon>
        <taxon>Fungi</taxon>
        <taxon>Fungi incertae sedis</taxon>
        <taxon>Zoopagomycota</taxon>
        <taxon>Kickxellomycotina</taxon>
        <taxon>Kickxellomycetes</taxon>
        <taxon>Kickxellales</taxon>
        <taxon>Kickxellaceae</taxon>
        <taxon>Linderina</taxon>
    </lineage>
</organism>